<protein>
    <recommendedName>
        <fullName evidence="3">Methyltransferase family protein</fullName>
    </recommendedName>
</protein>
<evidence type="ECO:0000313" key="1">
    <source>
        <dbReference type="EMBL" id="PRY32052.1"/>
    </source>
</evidence>
<name>A0A2T0SF61_9ACTN</name>
<dbReference type="SUPFAM" id="SSF53335">
    <property type="entry name" value="S-adenosyl-L-methionine-dependent methyltransferases"/>
    <property type="match status" value="1"/>
</dbReference>
<sequence length="198" mass="22396">MRARRAGWLAEQFPDLAEMSVIDLGGRVSSWAGAPVRPKHVHVVNLERESGDVPSWAEVDHGDACDLPEAIRGRRYDLVYSNSVIEHVGGHERRLRLAEAVHALADSHWVQTPYRYFPIEPHWVAPGMQFLPAAARTTMAHRWPLVHSRADDRAGALESVLWVELLDRTQMRYYFPDSTLRAERFAGLTKSLIAVRAA</sequence>
<dbReference type="EMBL" id="PVZG01000002">
    <property type="protein sequence ID" value="PRY32052.1"/>
    <property type="molecule type" value="Genomic_DNA"/>
</dbReference>
<dbReference type="AlphaFoldDB" id="A0A2T0SF61"/>
<organism evidence="1 2">
    <name type="scientific">Pseudosporangium ferrugineum</name>
    <dbReference type="NCBI Taxonomy" id="439699"/>
    <lineage>
        <taxon>Bacteria</taxon>
        <taxon>Bacillati</taxon>
        <taxon>Actinomycetota</taxon>
        <taxon>Actinomycetes</taxon>
        <taxon>Micromonosporales</taxon>
        <taxon>Micromonosporaceae</taxon>
        <taxon>Pseudosporangium</taxon>
    </lineage>
</organism>
<reference evidence="1 2" key="1">
    <citation type="submission" date="2018-03" db="EMBL/GenBank/DDBJ databases">
        <title>Genomic Encyclopedia of Archaeal and Bacterial Type Strains, Phase II (KMG-II): from individual species to whole genera.</title>
        <authorList>
            <person name="Goeker M."/>
        </authorList>
    </citation>
    <scope>NUCLEOTIDE SEQUENCE [LARGE SCALE GENOMIC DNA]</scope>
    <source>
        <strain evidence="1 2">DSM 45348</strain>
    </source>
</reference>
<dbReference type="Gene3D" id="3.40.50.150">
    <property type="entry name" value="Vaccinia Virus protein VP39"/>
    <property type="match status" value="1"/>
</dbReference>
<gene>
    <name evidence="1" type="ORF">CLV70_102263</name>
</gene>
<dbReference type="InterPro" id="IPR029063">
    <property type="entry name" value="SAM-dependent_MTases_sf"/>
</dbReference>
<dbReference type="Proteomes" id="UP000239209">
    <property type="component" value="Unassembled WGS sequence"/>
</dbReference>
<evidence type="ECO:0000313" key="2">
    <source>
        <dbReference type="Proteomes" id="UP000239209"/>
    </source>
</evidence>
<comment type="caution">
    <text evidence="1">The sequence shown here is derived from an EMBL/GenBank/DDBJ whole genome shotgun (WGS) entry which is preliminary data.</text>
</comment>
<accession>A0A2T0SF61</accession>
<proteinExistence type="predicted"/>
<keyword evidence="2" id="KW-1185">Reference proteome</keyword>
<evidence type="ECO:0008006" key="3">
    <source>
        <dbReference type="Google" id="ProtNLM"/>
    </source>
</evidence>